<evidence type="ECO:0000313" key="3">
    <source>
        <dbReference type="Proteomes" id="UP001457282"/>
    </source>
</evidence>
<feature type="compositionally biased region" description="Polar residues" evidence="1">
    <location>
        <begin position="28"/>
        <end position="40"/>
    </location>
</feature>
<reference evidence="2 3" key="1">
    <citation type="journal article" date="2023" name="G3 (Bethesda)">
        <title>A chromosome-length genome assembly and annotation of blackberry (Rubus argutus, cv. 'Hillquist').</title>
        <authorList>
            <person name="Bruna T."/>
            <person name="Aryal R."/>
            <person name="Dudchenko O."/>
            <person name="Sargent D.J."/>
            <person name="Mead D."/>
            <person name="Buti M."/>
            <person name="Cavallini A."/>
            <person name="Hytonen T."/>
            <person name="Andres J."/>
            <person name="Pham M."/>
            <person name="Weisz D."/>
            <person name="Mascagni F."/>
            <person name="Usai G."/>
            <person name="Natali L."/>
            <person name="Bassil N."/>
            <person name="Fernandez G.E."/>
            <person name="Lomsadze A."/>
            <person name="Armour M."/>
            <person name="Olukolu B."/>
            <person name="Poorten T."/>
            <person name="Britton C."/>
            <person name="Davik J."/>
            <person name="Ashrafi H."/>
            <person name="Aiden E.L."/>
            <person name="Borodovsky M."/>
            <person name="Worthington M."/>
        </authorList>
    </citation>
    <scope>NUCLEOTIDE SEQUENCE [LARGE SCALE GENOMIC DNA]</scope>
    <source>
        <strain evidence="2">PI 553951</strain>
    </source>
</reference>
<protein>
    <submittedName>
        <fullName evidence="2">Uncharacterized protein</fullName>
    </submittedName>
</protein>
<comment type="caution">
    <text evidence="2">The sequence shown here is derived from an EMBL/GenBank/DDBJ whole genome shotgun (WGS) entry which is preliminary data.</text>
</comment>
<feature type="region of interest" description="Disordered" evidence="1">
    <location>
        <begin position="1"/>
        <end position="61"/>
    </location>
</feature>
<gene>
    <name evidence="2" type="ORF">M0R45_026596</name>
</gene>
<dbReference type="Proteomes" id="UP001457282">
    <property type="component" value="Unassembled WGS sequence"/>
</dbReference>
<accession>A0AAW1WZP5</accession>
<keyword evidence="3" id="KW-1185">Reference proteome</keyword>
<organism evidence="2 3">
    <name type="scientific">Rubus argutus</name>
    <name type="common">Southern blackberry</name>
    <dbReference type="NCBI Taxonomy" id="59490"/>
    <lineage>
        <taxon>Eukaryota</taxon>
        <taxon>Viridiplantae</taxon>
        <taxon>Streptophyta</taxon>
        <taxon>Embryophyta</taxon>
        <taxon>Tracheophyta</taxon>
        <taxon>Spermatophyta</taxon>
        <taxon>Magnoliopsida</taxon>
        <taxon>eudicotyledons</taxon>
        <taxon>Gunneridae</taxon>
        <taxon>Pentapetalae</taxon>
        <taxon>rosids</taxon>
        <taxon>fabids</taxon>
        <taxon>Rosales</taxon>
        <taxon>Rosaceae</taxon>
        <taxon>Rosoideae</taxon>
        <taxon>Rosoideae incertae sedis</taxon>
        <taxon>Rubus</taxon>
    </lineage>
</organism>
<proteinExistence type="predicted"/>
<dbReference type="AlphaFoldDB" id="A0AAW1WZP5"/>
<feature type="compositionally biased region" description="Polar residues" evidence="1">
    <location>
        <begin position="52"/>
        <end position="61"/>
    </location>
</feature>
<evidence type="ECO:0000256" key="1">
    <source>
        <dbReference type="SAM" id="MobiDB-lite"/>
    </source>
</evidence>
<sequence>MTSRSDAPLPCTTPLPEPVLPYERPTQSDELQSMSPSRASSFLRHHDPSHGVVNSPSHKTAASSRVPDLCASLCQNLAVESKHHRCSLNSRAIIPAAAQSAASPCG</sequence>
<evidence type="ECO:0000313" key="2">
    <source>
        <dbReference type="EMBL" id="KAK9929500.1"/>
    </source>
</evidence>
<name>A0AAW1WZP5_RUBAR</name>
<dbReference type="EMBL" id="JBEDUW010000005">
    <property type="protein sequence ID" value="KAK9929500.1"/>
    <property type="molecule type" value="Genomic_DNA"/>
</dbReference>